<keyword evidence="3" id="KW-1185">Reference proteome</keyword>
<proteinExistence type="predicted"/>
<accession>A0ABZ0UTD0</accession>
<evidence type="ECO:0000313" key="3">
    <source>
        <dbReference type="Proteomes" id="UP001326613"/>
    </source>
</evidence>
<sequence>MLRYLMLFPLFLSFVNSYAIEEAKPVFDDRKWMLAWSKFQNSSGTGKPVFDEYVISGETVDNWSELVTVQFFPGLNKDINLDVFEAQNKASLTAVCPNVDWQSLYQKPNERMWLFTSKDCSGQPDQSELAKVVKTDEGIHFFHYAIKKAPMPELTKETWKQNLISIQIKKAG</sequence>
<name>A0ABZ0UTD0_9RICK</name>
<feature type="chain" id="PRO_5045859808" evidence="1">
    <location>
        <begin position="20"/>
        <end position="172"/>
    </location>
</feature>
<protein>
    <submittedName>
        <fullName evidence="2">Uncharacterized protein</fullName>
    </submittedName>
</protein>
<gene>
    <name evidence="2" type="ORF">Trichorick_01186</name>
</gene>
<evidence type="ECO:0000313" key="2">
    <source>
        <dbReference type="EMBL" id="WPY01277.1"/>
    </source>
</evidence>
<keyword evidence="1" id="KW-0732">Signal</keyword>
<reference evidence="2 3" key="1">
    <citation type="submission" date="2022-10" db="EMBL/GenBank/DDBJ databases">
        <title>Host association and intracellularity evolved multiple times independently in the Rickettsiales.</title>
        <authorList>
            <person name="Castelli M."/>
            <person name="Nardi T."/>
            <person name="Gammuto L."/>
            <person name="Bellinzona G."/>
            <person name="Sabaneyeva E."/>
            <person name="Potekhin A."/>
            <person name="Serra V."/>
            <person name="Petroni G."/>
            <person name="Sassera D."/>
        </authorList>
    </citation>
    <scope>NUCLEOTIDE SEQUENCE [LARGE SCALE GENOMIC DNA]</scope>
    <source>
        <strain evidence="2 3">Kr 154-4</strain>
    </source>
</reference>
<dbReference type="Proteomes" id="UP001326613">
    <property type="component" value="Chromosome"/>
</dbReference>
<organism evidence="2 3">
    <name type="scientific">Candidatus Trichorickettsia mobilis</name>
    <dbReference type="NCBI Taxonomy" id="1346319"/>
    <lineage>
        <taxon>Bacteria</taxon>
        <taxon>Pseudomonadati</taxon>
        <taxon>Pseudomonadota</taxon>
        <taxon>Alphaproteobacteria</taxon>
        <taxon>Rickettsiales</taxon>
        <taxon>Rickettsiaceae</taxon>
        <taxon>Rickettsieae</taxon>
        <taxon>Candidatus Trichorickettsia</taxon>
    </lineage>
</organism>
<evidence type="ECO:0000256" key="1">
    <source>
        <dbReference type="SAM" id="SignalP"/>
    </source>
</evidence>
<dbReference type="EMBL" id="CP112932">
    <property type="protein sequence ID" value="WPY01277.1"/>
    <property type="molecule type" value="Genomic_DNA"/>
</dbReference>
<feature type="signal peptide" evidence="1">
    <location>
        <begin position="1"/>
        <end position="19"/>
    </location>
</feature>
<dbReference type="RefSeq" id="WP_323738060.1">
    <property type="nucleotide sequence ID" value="NZ_CP112932.1"/>
</dbReference>